<feature type="compositionally biased region" description="Low complexity" evidence="1">
    <location>
        <begin position="49"/>
        <end position="77"/>
    </location>
</feature>
<feature type="region of interest" description="Disordered" evidence="1">
    <location>
        <begin position="43"/>
        <end position="149"/>
    </location>
</feature>
<feature type="compositionally biased region" description="Polar residues" evidence="1">
    <location>
        <begin position="1"/>
        <end position="19"/>
    </location>
</feature>
<gene>
    <name evidence="2" type="ORF">PDIGIT_LOCUS1617</name>
</gene>
<dbReference type="Proteomes" id="UP001152607">
    <property type="component" value="Unassembled WGS sequence"/>
</dbReference>
<sequence>MSSSKSNTQRVLRSTQGQDPSLYRRIDYCDGQNIRVVETRRRQKMVECTTSLPTRRNPSSRRSCSSSSSAMPNTSQPVSSSPSMNCREVKEKSTLGDHVTLSQSHTKAVVIQSFHPSKGSKSSTSTPGDVGGLMTPPSTPRLERLPTPDLDDLEQNPFCDCCVGMRTIKYCASCGHDLDISR</sequence>
<evidence type="ECO:0000313" key="3">
    <source>
        <dbReference type="Proteomes" id="UP001152607"/>
    </source>
</evidence>
<protein>
    <submittedName>
        <fullName evidence="2">Uncharacterized protein</fullName>
    </submittedName>
</protein>
<organism evidence="2 3">
    <name type="scientific">Periconia digitata</name>
    <dbReference type="NCBI Taxonomy" id="1303443"/>
    <lineage>
        <taxon>Eukaryota</taxon>
        <taxon>Fungi</taxon>
        <taxon>Dikarya</taxon>
        <taxon>Ascomycota</taxon>
        <taxon>Pezizomycotina</taxon>
        <taxon>Dothideomycetes</taxon>
        <taxon>Pleosporomycetidae</taxon>
        <taxon>Pleosporales</taxon>
        <taxon>Massarineae</taxon>
        <taxon>Periconiaceae</taxon>
        <taxon>Periconia</taxon>
    </lineage>
</organism>
<feature type="region of interest" description="Disordered" evidence="1">
    <location>
        <begin position="1"/>
        <end position="22"/>
    </location>
</feature>
<evidence type="ECO:0000313" key="2">
    <source>
        <dbReference type="EMBL" id="CAI6268134.1"/>
    </source>
</evidence>
<comment type="caution">
    <text evidence="2">The sequence shown here is derived from an EMBL/GenBank/DDBJ whole genome shotgun (WGS) entry which is preliminary data.</text>
</comment>
<proteinExistence type="predicted"/>
<dbReference type="OrthoDB" id="3788377at2759"/>
<name>A0A9W4XKN3_9PLEO</name>
<dbReference type="AlphaFoldDB" id="A0A9W4XKN3"/>
<accession>A0A9W4XKN3</accession>
<evidence type="ECO:0000256" key="1">
    <source>
        <dbReference type="SAM" id="MobiDB-lite"/>
    </source>
</evidence>
<feature type="compositionally biased region" description="Low complexity" evidence="1">
    <location>
        <begin position="116"/>
        <end position="128"/>
    </location>
</feature>
<keyword evidence="3" id="KW-1185">Reference proteome</keyword>
<reference evidence="2" key="1">
    <citation type="submission" date="2023-01" db="EMBL/GenBank/DDBJ databases">
        <authorList>
            <person name="Van Ghelder C."/>
            <person name="Rancurel C."/>
        </authorList>
    </citation>
    <scope>NUCLEOTIDE SEQUENCE</scope>
    <source>
        <strain evidence="2">CNCM I-4278</strain>
    </source>
</reference>
<dbReference type="EMBL" id="CAOQHR010000001">
    <property type="protein sequence ID" value="CAI6268134.1"/>
    <property type="molecule type" value="Genomic_DNA"/>
</dbReference>